<evidence type="ECO:0000313" key="1">
    <source>
        <dbReference type="EMBL" id="SHH37202.1"/>
    </source>
</evidence>
<evidence type="ECO:0000313" key="2">
    <source>
        <dbReference type="Proteomes" id="UP000184268"/>
    </source>
</evidence>
<reference evidence="1 2" key="1">
    <citation type="submission" date="2016-11" db="EMBL/GenBank/DDBJ databases">
        <authorList>
            <person name="Jaros S."/>
            <person name="Januszkiewicz K."/>
            <person name="Wedrychowicz H."/>
        </authorList>
    </citation>
    <scope>NUCLEOTIDE SEQUENCE [LARGE SCALE GENOMIC DNA]</scope>
    <source>
        <strain evidence="1 2">DSM 16917</strain>
    </source>
</reference>
<dbReference type="RefSeq" id="WP_073325660.1">
    <property type="nucleotide sequence ID" value="NZ_FQXG01000002.1"/>
</dbReference>
<dbReference type="GO" id="GO:0003677">
    <property type="term" value="F:DNA binding"/>
    <property type="evidence" value="ECO:0007669"/>
    <property type="project" value="UniProtKB-KW"/>
</dbReference>
<dbReference type="InterPro" id="IPR036388">
    <property type="entry name" value="WH-like_DNA-bd_sf"/>
</dbReference>
<dbReference type="EMBL" id="FQXG01000002">
    <property type="protein sequence ID" value="SHH37202.1"/>
    <property type="molecule type" value="Genomic_DNA"/>
</dbReference>
<proteinExistence type="predicted"/>
<dbReference type="InterPro" id="IPR036390">
    <property type="entry name" value="WH_DNA-bd_sf"/>
</dbReference>
<keyword evidence="2" id="KW-1185">Reference proteome</keyword>
<keyword evidence="1" id="KW-0238">DNA-binding</keyword>
<dbReference type="OrthoDB" id="6400170at2"/>
<sequence length="109" mass="12733">MSQAQLNKIMEAVEIFREVYSEIPPQTCLMFMQVCQEEGCSIKELQERFEMSQASASRNARLLSERVHSGRNGLGLVELRVDEQDYRIKRAFLTERGREIRDRLAVIMH</sequence>
<dbReference type="Gene3D" id="1.10.10.10">
    <property type="entry name" value="Winged helix-like DNA-binding domain superfamily/Winged helix DNA-binding domain"/>
    <property type="match status" value="1"/>
</dbReference>
<dbReference type="Proteomes" id="UP000184268">
    <property type="component" value="Unassembled WGS sequence"/>
</dbReference>
<name>A0A1M5SF18_9GAMM</name>
<accession>A0A1M5SF18</accession>
<gene>
    <name evidence="1" type="ORF">SAMN02745129_1981</name>
</gene>
<dbReference type="STRING" id="299255.SAMN02745129_1981"/>
<organism evidence="1 2">
    <name type="scientific">Ferrimonas marina</name>
    <dbReference type="NCBI Taxonomy" id="299255"/>
    <lineage>
        <taxon>Bacteria</taxon>
        <taxon>Pseudomonadati</taxon>
        <taxon>Pseudomonadota</taxon>
        <taxon>Gammaproteobacteria</taxon>
        <taxon>Alteromonadales</taxon>
        <taxon>Ferrimonadaceae</taxon>
        <taxon>Ferrimonas</taxon>
    </lineage>
</organism>
<protein>
    <submittedName>
        <fullName evidence="1">DNA-binding transcriptional regulator, MarR family</fullName>
    </submittedName>
</protein>
<dbReference type="AlphaFoldDB" id="A0A1M5SF18"/>
<dbReference type="SUPFAM" id="SSF46785">
    <property type="entry name" value="Winged helix' DNA-binding domain"/>
    <property type="match status" value="1"/>
</dbReference>